<proteinExistence type="predicted"/>
<evidence type="ECO:0000256" key="1">
    <source>
        <dbReference type="SAM" id="Phobius"/>
    </source>
</evidence>
<name>A0AA35CJJ1_9FIRM</name>
<sequence>MRNIIDAIFGPVVDILNKIIEWLGQVRLIAAHGFDLGIYLGYVAWLPPPWLSLVKTVALGALLVAVVWAVRALWSLYLTLKSSVKWW</sequence>
<gene>
    <name evidence="2" type="ORF">caldi_13670</name>
</gene>
<accession>A0AA35CJJ1</accession>
<dbReference type="KEGG" id="cmic:caldi_13670"/>
<reference evidence="2" key="1">
    <citation type="submission" date="2022-03" db="EMBL/GenBank/DDBJ databases">
        <title>Complete genome sequence of Caldinitratiruptor microaerophilus.</title>
        <authorList>
            <person name="Mukaiyama R."/>
            <person name="Nishiyama T."/>
            <person name="Ueda K."/>
        </authorList>
    </citation>
    <scope>NUCLEOTIDE SEQUENCE</scope>
    <source>
        <strain evidence="2">JCM 16183</strain>
    </source>
</reference>
<dbReference type="Proteomes" id="UP001163687">
    <property type="component" value="Chromosome"/>
</dbReference>
<keyword evidence="1" id="KW-1133">Transmembrane helix</keyword>
<feature type="transmembrane region" description="Helical" evidence="1">
    <location>
        <begin position="57"/>
        <end position="80"/>
    </location>
</feature>
<feature type="transmembrane region" description="Helical" evidence="1">
    <location>
        <begin position="26"/>
        <end position="45"/>
    </location>
</feature>
<protein>
    <submittedName>
        <fullName evidence="2">Uncharacterized protein</fullName>
    </submittedName>
</protein>
<evidence type="ECO:0000313" key="3">
    <source>
        <dbReference type="Proteomes" id="UP001163687"/>
    </source>
</evidence>
<organism evidence="2 3">
    <name type="scientific">Caldinitratiruptor microaerophilus</name>
    <dbReference type="NCBI Taxonomy" id="671077"/>
    <lineage>
        <taxon>Bacteria</taxon>
        <taxon>Bacillati</taxon>
        <taxon>Bacillota</taxon>
        <taxon>Clostridia</taxon>
        <taxon>Eubacteriales</taxon>
        <taxon>Symbiobacteriaceae</taxon>
        <taxon>Caldinitratiruptor</taxon>
    </lineage>
</organism>
<dbReference type="AlphaFoldDB" id="A0AA35CJJ1"/>
<dbReference type="RefSeq" id="WP_264844341.1">
    <property type="nucleotide sequence ID" value="NZ_AP025628.1"/>
</dbReference>
<keyword evidence="1" id="KW-0812">Transmembrane</keyword>
<evidence type="ECO:0000313" key="2">
    <source>
        <dbReference type="EMBL" id="BDG60277.1"/>
    </source>
</evidence>
<keyword evidence="3" id="KW-1185">Reference proteome</keyword>
<dbReference type="EMBL" id="AP025628">
    <property type="protein sequence ID" value="BDG60277.1"/>
    <property type="molecule type" value="Genomic_DNA"/>
</dbReference>
<keyword evidence="1" id="KW-0472">Membrane</keyword>